<keyword evidence="3" id="KW-1185">Reference proteome</keyword>
<evidence type="ECO:0000256" key="1">
    <source>
        <dbReference type="SAM" id="MobiDB-lite"/>
    </source>
</evidence>
<evidence type="ECO:0008006" key="4">
    <source>
        <dbReference type="Google" id="ProtNLM"/>
    </source>
</evidence>
<accession>A0A9N7N4G6</accession>
<name>A0A9N7N4G6_STRHE</name>
<feature type="region of interest" description="Disordered" evidence="1">
    <location>
        <begin position="1"/>
        <end position="41"/>
    </location>
</feature>
<evidence type="ECO:0000313" key="2">
    <source>
        <dbReference type="EMBL" id="CAA0820285.1"/>
    </source>
</evidence>
<reference evidence="2" key="1">
    <citation type="submission" date="2019-12" db="EMBL/GenBank/DDBJ databases">
        <authorList>
            <person name="Scholes J."/>
        </authorList>
    </citation>
    <scope>NUCLEOTIDE SEQUENCE</scope>
</reference>
<dbReference type="AlphaFoldDB" id="A0A9N7N4G6"/>
<proteinExistence type="predicted"/>
<protein>
    <recommendedName>
        <fullName evidence="4">DUF295 domain-containing protein</fullName>
    </recommendedName>
</protein>
<gene>
    <name evidence="2" type="ORF">SHERM_01523</name>
</gene>
<comment type="caution">
    <text evidence="2">The sequence shown here is derived from an EMBL/GenBank/DDBJ whole genome shotgun (WGS) entry which is preliminary data.</text>
</comment>
<evidence type="ECO:0000313" key="3">
    <source>
        <dbReference type="Proteomes" id="UP001153555"/>
    </source>
</evidence>
<organism evidence="2 3">
    <name type="scientific">Striga hermonthica</name>
    <name type="common">Purple witchweed</name>
    <name type="synonym">Buchnera hermonthica</name>
    <dbReference type="NCBI Taxonomy" id="68872"/>
    <lineage>
        <taxon>Eukaryota</taxon>
        <taxon>Viridiplantae</taxon>
        <taxon>Streptophyta</taxon>
        <taxon>Embryophyta</taxon>
        <taxon>Tracheophyta</taxon>
        <taxon>Spermatophyta</taxon>
        <taxon>Magnoliopsida</taxon>
        <taxon>eudicotyledons</taxon>
        <taxon>Gunneridae</taxon>
        <taxon>Pentapetalae</taxon>
        <taxon>asterids</taxon>
        <taxon>lamiids</taxon>
        <taxon>Lamiales</taxon>
        <taxon>Orobanchaceae</taxon>
        <taxon>Buchnereae</taxon>
        <taxon>Striga</taxon>
    </lineage>
</organism>
<dbReference type="EMBL" id="CACSLK010020336">
    <property type="protein sequence ID" value="CAA0820285.1"/>
    <property type="molecule type" value="Genomic_DNA"/>
</dbReference>
<dbReference type="Proteomes" id="UP001153555">
    <property type="component" value="Unassembled WGS sequence"/>
</dbReference>
<dbReference type="OrthoDB" id="906919at2759"/>
<sequence length="170" mass="19325">MVSQRQRSTIKRFREEQTELVPKPEPPAPKDLNKKKKNKNSKFKRKKSDLGKIYGTSGQDLWILGAFRFMDLGKIYWEFLKADTIGGAPLSDSFALPAAEFPELKPNSIYFANALDEVMCPCTPPIGGHDIGIFNYENKTVLPCYYPSDVKNMPQDFPRAYLVLPKSCMI</sequence>